<dbReference type="KEGG" id="kmn:HW532_07970"/>
<name>A0A7S8HBW9_9HYPH</name>
<feature type="domain" description="N-acetyltransferase" evidence="3">
    <location>
        <begin position="10"/>
        <end position="159"/>
    </location>
</feature>
<dbReference type="Gene3D" id="3.40.630.30">
    <property type="match status" value="1"/>
</dbReference>
<evidence type="ECO:0000259" key="3">
    <source>
        <dbReference type="PROSITE" id="PS51186"/>
    </source>
</evidence>
<proteinExistence type="predicted"/>
<dbReference type="Pfam" id="PF00583">
    <property type="entry name" value="Acetyltransf_1"/>
    <property type="match status" value="1"/>
</dbReference>
<evidence type="ECO:0000313" key="4">
    <source>
        <dbReference type="EMBL" id="QPC42643.1"/>
    </source>
</evidence>
<keyword evidence="1 4" id="KW-0808">Transferase</keyword>
<dbReference type="InterPro" id="IPR050832">
    <property type="entry name" value="Bact_Acetyltransf"/>
</dbReference>
<evidence type="ECO:0000256" key="1">
    <source>
        <dbReference type="ARBA" id="ARBA00022679"/>
    </source>
</evidence>
<dbReference type="Proteomes" id="UP000593594">
    <property type="component" value="Chromosome"/>
</dbReference>
<protein>
    <submittedName>
        <fullName evidence="4">GNAT family N-acetyltransferase</fullName>
    </submittedName>
</protein>
<dbReference type="PROSITE" id="PS51186">
    <property type="entry name" value="GNAT"/>
    <property type="match status" value="1"/>
</dbReference>
<reference evidence="4 5" key="1">
    <citation type="submission" date="2020-06" db="EMBL/GenBank/DDBJ databases">
        <title>Genome sequence of 2 isolates from Red Sea Mangroves.</title>
        <authorList>
            <person name="Sefrji F."/>
            <person name="Michoud G."/>
            <person name="Merlino G."/>
            <person name="Daffonchio D."/>
        </authorList>
    </citation>
    <scope>NUCLEOTIDE SEQUENCE [LARGE SCALE GENOMIC DNA]</scope>
    <source>
        <strain evidence="4 5">R1DC25</strain>
    </source>
</reference>
<dbReference type="EMBL" id="CP058214">
    <property type="protein sequence ID" value="QPC42643.1"/>
    <property type="molecule type" value="Genomic_DNA"/>
</dbReference>
<dbReference type="SUPFAM" id="SSF55729">
    <property type="entry name" value="Acyl-CoA N-acyltransferases (Nat)"/>
    <property type="match status" value="1"/>
</dbReference>
<organism evidence="4 5">
    <name type="scientific">Kaustia mangrovi</name>
    <dbReference type="NCBI Taxonomy" id="2593653"/>
    <lineage>
        <taxon>Bacteria</taxon>
        <taxon>Pseudomonadati</taxon>
        <taxon>Pseudomonadota</taxon>
        <taxon>Alphaproteobacteria</taxon>
        <taxon>Hyphomicrobiales</taxon>
        <taxon>Parvibaculaceae</taxon>
        <taxon>Kaustia</taxon>
    </lineage>
</organism>
<evidence type="ECO:0000313" key="5">
    <source>
        <dbReference type="Proteomes" id="UP000593594"/>
    </source>
</evidence>
<keyword evidence="2" id="KW-0012">Acyltransferase</keyword>
<dbReference type="RefSeq" id="WP_213163879.1">
    <property type="nucleotide sequence ID" value="NZ_CP058214.1"/>
</dbReference>
<dbReference type="AlphaFoldDB" id="A0A7S8HBW9"/>
<dbReference type="CDD" id="cd04301">
    <property type="entry name" value="NAT_SF"/>
    <property type="match status" value="1"/>
</dbReference>
<accession>A0A7S8HBW9</accession>
<evidence type="ECO:0000256" key="2">
    <source>
        <dbReference type="ARBA" id="ARBA00023315"/>
    </source>
</evidence>
<dbReference type="InterPro" id="IPR016181">
    <property type="entry name" value="Acyl_CoA_acyltransferase"/>
</dbReference>
<dbReference type="InterPro" id="IPR000182">
    <property type="entry name" value="GNAT_dom"/>
</dbReference>
<gene>
    <name evidence="4" type="ORF">HW532_07970</name>
</gene>
<dbReference type="GO" id="GO:0016747">
    <property type="term" value="F:acyltransferase activity, transferring groups other than amino-acyl groups"/>
    <property type="evidence" value="ECO:0007669"/>
    <property type="project" value="InterPro"/>
</dbReference>
<keyword evidence="5" id="KW-1185">Reference proteome</keyword>
<sequence length="159" mass="17784">MADSRETAGLFVRRVRPADRAVWEPMWADYVSAVDSDPGAVATEATWRRLNDPDSAIVGWIGGRADGPAEGFVNCVLHPNTFSDRPVCYLEDLYVAPAARGSGLAALLIDTVIETGCREGWARVYWHTMEDNYRARSLYDRYGRHTGYVRYQVIPGDRA</sequence>
<dbReference type="PANTHER" id="PTHR43877">
    <property type="entry name" value="AMINOALKYLPHOSPHONATE N-ACETYLTRANSFERASE-RELATED-RELATED"/>
    <property type="match status" value="1"/>
</dbReference>